<feature type="region of interest" description="Disordered" evidence="1">
    <location>
        <begin position="107"/>
        <end position="128"/>
    </location>
</feature>
<feature type="non-terminal residue" evidence="2">
    <location>
        <position position="128"/>
    </location>
</feature>
<evidence type="ECO:0000313" key="2">
    <source>
        <dbReference type="EMBL" id="GAF97386.1"/>
    </source>
</evidence>
<accession>X0UDJ2</accession>
<evidence type="ECO:0000256" key="1">
    <source>
        <dbReference type="SAM" id="MobiDB-lite"/>
    </source>
</evidence>
<proteinExistence type="predicted"/>
<dbReference type="EMBL" id="BARS01010792">
    <property type="protein sequence ID" value="GAF97386.1"/>
    <property type="molecule type" value="Genomic_DNA"/>
</dbReference>
<organism evidence="2">
    <name type="scientific">marine sediment metagenome</name>
    <dbReference type="NCBI Taxonomy" id="412755"/>
    <lineage>
        <taxon>unclassified sequences</taxon>
        <taxon>metagenomes</taxon>
        <taxon>ecological metagenomes</taxon>
    </lineage>
</organism>
<gene>
    <name evidence="2" type="ORF">S01H1_19871</name>
</gene>
<name>X0UDJ2_9ZZZZ</name>
<protein>
    <submittedName>
        <fullName evidence="2">Uncharacterized protein</fullName>
    </submittedName>
</protein>
<reference evidence="2" key="1">
    <citation type="journal article" date="2014" name="Front. Microbiol.">
        <title>High frequency of phylogenetically diverse reductive dehalogenase-homologous genes in deep subseafloor sedimentary metagenomes.</title>
        <authorList>
            <person name="Kawai M."/>
            <person name="Futagami T."/>
            <person name="Toyoda A."/>
            <person name="Takaki Y."/>
            <person name="Nishi S."/>
            <person name="Hori S."/>
            <person name="Arai W."/>
            <person name="Tsubouchi T."/>
            <person name="Morono Y."/>
            <person name="Uchiyama I."/>
            <person name="Ito T."/>
            <person name="Fujiyama A."/>
            <person name="Inagaki F."/>
            <person name="Takami H."/>
        </authorList>
    </citation>
    <scope>NUCLEOTIDE SEQUENCE</scope>
    <source>
        <strain evidence="2">Expedition CK06-06</strain>
    </source>
</reference>
<comment type="caution">
    <text evidence="2">The sequence shown here is derived from an EMBL/GenBank/DDBJ whole genome shotgun (WGS) entry which is preliminary data.</text>
</comment>
<sequence length="128" mass="14136">MMQVRVTGLKEVQKFVTNLGPKIKQKVGKEGTIKLSKNLQARIRRRYTLVGYGKGESSGMGFKSIIMKPTKQGAIVLVGIDAPWVVMIEQGIRSHWVSPYTIKKHLQSPGSTVGKRAPKGEYGGSPIW</sequence>
<dbReference type="AlphaFoldDB" id="X0UDJ2"/>